<feature type="domain" description="PIN" evidence="1">
    <location>
        <begin position="8"/>
        <end position="115"/>
    </location>
</feature>
<sequence length="188" mass="20642">MAADVPVVVYDANVLFPFQTAHILVFIAQARLVRARWSERIEQEWIEHAIAKTSPSERRSIEARRDAMNRAVPGAKVTGYDELVADIRFVDPDDRHVIATALAGGAGAIVTRDRHFTTENLAPYGLEALDPDALLLRCYASRPALTVAVADAARRALSRSRPSPATYMDILDAAGLIGFADRLRAHQP</sequence>
<dbReference type="AlphaFoldDB" id="A0A917QC58"/>
<dbReference type="Proteomes" id="UP000600449">
    <property type="component" value="Unassembled WGS sequence"/>
</dbReference>
<dbReference type="InterPro" id="IPR058652">
    <property type="entry name" value="VapC50_C"/>
</dbReference>
<dbReference type="RefSeq" id="WP_188914258.1">
    <property type="nucleotide sequence ID" value="NZ_BMMF01000009.1"/>
</dbReference>
<gene>
    <name evidence="3" type="ORF">GCM10011322_32160</name>
</gene>
<accession>A0A917QC58</accession>
<name>A0A917QC58_9HYPH</name>
<evidence type="ECO:0000259" key="2">
    <source>
        <dbReference type="Pfam" id="PF26343"/>
    </source>
</evidence>
<evidence type="ECO:0000259" key="1">
    <source>
        <dbReference type="Pfam" id="PF13470"/>
    </source>
</evidence>
<evidence type="ECO:0000313" key="3">
    <source>
        <dbReference type="EMBL" id="GGK42584.1"/>
    </source>
</evidence>
<reference evidence="3 4" key="1">
    <citation type="journal article" date="2014" name="Int. J. Syst. Evol. Microbiol.">
        <title>Complete genome sequence of Corynebacterium casei LMG S-19264T (=DSM 44701T), isolated from a smear-ripened cheese.</title>
        <authorList>
            <consortium name="US DOE Joint Genome Institute (JGI-PGF)"/>
            <person name="Walter F."/>
            <person name="Albersmeier A."/>
            <person name="Kalinowski J."/>
            <person name="Ruckert C."/>
        </authorList>
    </citation>
    <scope>NUCLEOTIDE SEQUENCE [LARGE SCALE GENOMIC DNA]</scope>
    <source>
        <strain evidence="3 4">CGMCC 1.9161</strain>
    </source>
</reference>
<feature type="domain" description="VapC50 C-terminal" evidence="2">
    <location>
        <begin position="131"/>
        <end position="185"/>
    </location>
</feature>
<evidence type="ECO:0008006" key="5">
    <source>
        <dbReference type="Google" id="ProtNLM"/>
    </source>
</evidence>
<dbReference type="InterPro" id="IPR002716">
    <property type="entry name" value="PIN_dom"/>
</dbReference>
<dbReference type="Pfam" id="PF26343">
    <property type="entry name" value="VapC50_C"/>
    <property type="match status" value="1"/>
</dbReference>
<proteinExistence type="predicted"/>
<keyword evidence="4" id="KW-1185">Reference proteome</keyword>
<protein>
    <recommendedName>
        <fullName evidence="5">PIN domain-containing protein</fullName>
    </recommendedName>
</protein>
<organism evidence="3 4">
    <name type="scientific">Salinarimonas ramus</name>
    <dbReference type="NCBI Taxonomy" id="690164"/>
    <lineage>
        <taxon>Bacteria</taxon>
        <taxon>Pseudomonadati</taxon>
        <taxon>Pseudomonadota</taxon>
        <taxon>Alphaproteobacteria</taxon>
        <taxon>Hyphomicrobiales</taxon>
        <taxon>Salinarimonadaceae</taxon>
        <taxon>Salinarimonas</taxon>
    </lineage>
</organism>
<dbReference type="EMBL" id="BMMF01000009">
    <property type="protein sequence ID" value="GGK42584.1"/>
    <property type="molecule type" value="Genomic_DNA"/>
</dbReference>
<dbReference type="Pfam" id="PF13470">
    <property type="entry name" value="PIN_3"/>
    <property type="match status" value="1"/>
</dbReference>
<evidence type="ECO:0000313" key="4">
    <source>
        <dbReference type="Proteomes" id="UP000600449"/>
    </source>
</evidence>
<comment type="caution">
    <text evidence="3">The sequence shown here is derived from an EMBL/GenBank/DDBJ whole genome shotgun (WGS) entry which is preliminary data.</text>
</comment>